<sequence>MIDQIRAADLPDGSVVSSTRTTYIKDHPSQTAAWRATRGGPQGDWDVDQALASGAEVLRVGDNSGQTIGRARWGDLSGPERAALDAWKRGNADTNGMLYAVRHALVAERNAAGPTLAPDARKCLARHLFLADRDDSDAEQDWLLSPYAEQEPYLRRADAILAVISGTAG</sequence>
<dbReference type="Proteomes" id="UP000649753">
    <property type="component" value="Unassembled WGS sequence"/>
</dbReference>
<dbReference type="RefSeq" id="WP_192771614.1">
    <property type="nucleotide sequence ID" value="NZ_JADBEB010000001.1"/>
</dbReference>
<accession>A0A927MGU3</accession>
<reference evidence="1" key="1">
    <citation type="submission" date="2020-10" db="EMBL/GenBank/DDBJ databases">
        <title>Sequencing the genomes of 1000 actinobacteria strains.</title>
        <authorList>
            <person name="Klenk H.-P."/>
        </authorList>
    </citation>
    <scope>NUCLEOTIDE SEQUENCE</scope>
    <source>
        <strain evidence="1">DSM 46832</strain>
    </source>
</reference>
<protein>
    <submittedName>
        <fullName evidence="1">Uncharacterized protein</fullName>
    </submittedName>
</protein>
<dbReference type="EMBL" id="JADBEB010000001">
    <property type="protein sequence ID" value="MBE1492761.1"/>
    <property type="molecule type" value="Genomic_DNA"/>
</dbReference>
<dbReference type="AlphaFoldDB" id="A0A927MGU3"/>
<proteinExistence type="predicted"/>
<comment type="caution">
    <text evidence="1">The sequence shown here is derived from an EMBL/GenBank/DDBJ whole genome shotgun (WGS) entry which is preliminary data.</text>
</comment>
<keyword evidence="2" id="KW-1185">Reference proteome</keyword>
<gene>
    <name evidence="1" type="ORF">H4W31_008399</name>
</gene>
<evidence type="ECO:0000313" key="2">
    <source>
        <dbReference type="Proteomes" id="UP000649753"/>
    </source>
</evidence>
<organism evidence="1 2">
    <name type="scientific">Plantactinospora soyae</name>
    <dbReference type="NCBI Taxonomy" id="1544732"/>
    <lineage>
        <taxon>Bacteria</taxon>
        <taxon>Bacillati</taxon>
        <taxon>Actinomycetota</taxon>
        <taxon>Actinomycetes</taxon>
        <taxon>Micromonosporales</taxon>
        <taxon>Micromonosporaceae</taxon>
        <taxon>Plantactinospora</taxon>
    </lineage>
</organism>
<name>A0A927MGU3_9ACTN</name>
<evidence type="ECO:0000313" key="1">
    <source>
        <dbReference type="EMBL" id="MBE1492761.1"/>
    </source>
</evidence>